<keyword evidence="2 8" id="KW-0597">Phosphoprotein</keyword>
<proteinExistence type="predicted"/>
<keyword evidence="6" id="KW-0804">Transcription</keyword>
<evidence type="ECO:0000313" key="16">
    <source>
        <dbReference type="EMBL" id="RHN12252.1"/>
    </source>
</evidence>
<dbReference type="PROSITE" id="PS50110">
    <property type="entry name" value="RESPONSE_REGULATORY"/>
    <property type="match status" value="1"/>
</dbReference>
<dbReference type="FunFam" id="3.40.50.2300:FF:000001">
    <property type="entry name" value="DNA-binding response regulator PhoB"/>
    <property type="match status" value="1"/>
</dbReference>
<evidence type="ECO:0000256" key="1">
    <source>
        <dbReference type="ARBA" id="ARBA00018672"/>
    </source>
</evidence>
<dbReference type="Gene3D" id="3.40.50.2300">
    <property type="match status" value="1"/>
</dbReference>
<dbReference type="Proteomes" id="UP000095390">
    <property type="component" value="Unassembled WGS sequence"/>
</dbReference>
<comment type="function">
    <text evidence="7">May play the central regulatory role in sporulation. It may be an element of the effector pathway responsible for the activation of sporulation genes in response to nutritional stress. Spo0A may act in concert with spo0H (a sigma factor) to control the expression of some genes that are critical to the sporulation process.</text>
</comment>
<dbReference type="CDD" id="cd17574">
    <property type="entry name" value="REC_OmpR"/>
    <property type="match status" value="1"/>
</dbReference>
<dbReference type="GO" id="GO:0000976">
    <property type="term" value="F:transcription cis-regulatory region binding"/>
    <property type="evidence" value="ECO:0007669"/>
    <property type="project" value="TreeGrafter"/>
</dbReference>
<feature type="domain" description="Response regulatory" evidence="10">
    <location>
        <begin position="6"/>
        <end position="120"/>
    </location>
</feature>
<dbReference type="FunFam" id="1.10.10.10:FF:000018">
    <property type="entry name" value="DNA-binding response regulator ResD"/>
    <property type="match status" value="1"/>
</dbReference>
<evidence type="ECO:0000313" key="13">
    <source>
        <dbReference type="EMBL" id="CUN70199.1"/>
    </source>
</evidence>
<evidence type="ECO:0000256" key="9">
    <source>
        <dbReference type="PROSITE-ProRule" id="PRU01091"/>
    </source>
</evidence>
<evidence type="ECO:0000313" key="18">
    <source>
        <dbReference type="Proteomes" id="UP000095679"/>
    </source>
</evidence>
<dbReference type="GO" id="GO:0006355">
    <property type="term" value="P:regulation of DNA-templated transcription"/>
    <property type="evidence" value="ECO:0007669"/>
    <property type="project" value="InterPro"/>
</dbReference>
<dbReference type="EMBL" id="QRNJ01000070">
    <property type="protein sequence ID" value="RHK34939.1"/>
    <property type="molecule type" value="Genomic_DNA"/>
</dbReference>
<dbReference type="SMART" id="SM00862">
    <property type="entry name" value="Trans_reg_C"/>
    <property type="match status" value="1"/>
</dbReference>
<dbReference type="Proteomes" id="UP000286561">
    <property type="component" value="Unassembled WGS sequence"/>
</dbReference>
<dbReference type="SMART" id="SM00448">
    <property type="entry name" value="REC"/>
    <property type="match status" value="1"/>
</dbReference>
<reference evidence="17 18" key="1">
    <citation type="submission" date="2015-09" db="EMBL/GenBank/DDBJ databases">
        <authorList>
            <consortium name="Pathogen Informatics"/>
        </authorList>
    </citation>
    <scope>NUCLEOTIDE SEQUENCE [LARGE SCALE GENOMIC DNA]</scope>
    <source>
        <strain evidence="13 18">2789STDY5834835</strain>
        <strain evidence="12 17">2789STDY5834966</strain>
    </source>
</reference>
<keyword evidence="3" id="KW-0902">Two-component regulatory system</keyword>
<dbReference type="Gene3D" id="6.10.250.690">
    <property type="match status" value="1"/>
</dbReference>
<evidence type="ECO:0000313" key="21">
    <source>
        <dbReference type="Proteomes" id="UP000286561"/>
    </source>
</evidence>
<dbReference type="EMBL" id="CYZL01000003">
    <property type="protein sequence ID" value="CUN70199.1"/>
    <property type="molecule type" value="Genomic_DNA"/>
</dbReference>
<dbReference type="Pfam" id="PF00486">
    <property type="entry name" value="Trans_reg_C"/>
    <property type="match status" value="1"/>
</dbReference>
<evidence type="ECO:0000259" key="11">
    <source>
        <dbReference type="PROSITE" id="PS51755"/>
    </source>
</evidence>
<dbReference type="EMBL" id="QSEP01000007">
    <property type="protein sequence ID" value="RGZ85576.1"/>
    <property type="molecule type" value="Genomic_DNA"/>
</dbReference>
<dbReference type="PANTHER" id="PTHR48111">
    <property type="entry name" value="REGULATOR OF RPOS"/>
    <property type="match status" value="1"/>
</dbReference>
<dbReference type="AlphaFoldDB" id="A0A173RP04"/>
<gene>
    <name evidence="12" type="primary">yycF_1</name>
    <name evidence="13" type="synonym">yycF_2</name>
    <name evidence="15" type="ORF">DW068_14045</name>
    <name evidence="14" type="ORF">DW972_02960</name>
    <name evidence="16" type="ORF">DWZ29_10665</name>
    <name evidence="13" type="ORF">ERS852450_00471</name>
    <name evidence="12" type="ORF">ERS852578_00281</name>
</gene>
<evidence type="ECO:0000313" key="17">
    <source>
        <dbReference type="Proteomes" id="UP000095390"/>
    </source>
</evidence>
<reference evidence="19 20" key="2">
    <citation type="submission" date="2018-08" db="EMBL/GenBank/DDBJ databases">
        <title>A genome reference for cultivated species of the human gut microbiota.</title>
        <authorList>
            <person name="Zou Y."/>
            <person name="Xue W."/>
            <person name="Luo G."/>
        </authorList>
    </citation>
    <scope>NUCLEOTIDE SEQUENCE [LARGE SCALE GENOMIC DNA]</scope>
    <source>
        <strain evidence="16 20">AF31-17AC</strain>
        <strain evidence="15 19">AF45-14BH</strain>
        <strain evidence="14 21">AM48-23BH</strain>
    </source>
</reference>
<dbReference type="Proteomes" id="UP000095679">
    <property type="component" value="Unassembled WGS sequence"/>
</dbReference>
<dbReference type="SUPFAM" id="SSF52172">
    <property type="entry name" value="CheY-like"/>
    <property type="match status" value="1"/>
</dbReference>
<dbReference type="PANTHER" id="PTHR48111:SF2">
    <property type="entry name" value="RESPONSE REGULATOR SAER"/>
    <property type="match status" value="1"/>
</dbReference>
<name>A0A173RP04_9FIRM</name>
<dbReference type="Gene3D" id="1.10.10.10">
    <property type="entry name" value="Winged helix-like DNA-binding domain superfamily/Winged helix DNA-binding domain"/>
    <property type="match status" value="1"/>
</dbReference>
<organism evidence="12 17">
    <name type="scientific">Anaerobutyricum hallii</name>
    <dbReference type="NCBI Taxonomy" id="39488"/>
    <lineage>
        <taxon>Bacteria</taxon>
        <taxon>Bacillati</taxon>
        <taxon>Bacillota</taxon>
        <taxon>Clostridia</taxon>
        <taxon>Lachnospirales</taxon>
        <taxon>Lachnospiraceae</taxon>
        <taxon>Anaerobutyricum</taxon>
    </lineage>
</organism>
<dbReference type="EMBL" id="CYYC01000002">
    <property type="protein sequence ID" value="CUM79435.1"/>
    <property type="molecule type" value="Genomic_DNA"/>
</dbReference>
<evidence type="ECO:0000259" key="10">
    <source>
        <dbReference type="PROSITE" id="PS50110"/>
    </source>
</evidence>
<dbReference type="InterPro" id="IPR016032">
    <property type="entry name" value="Sig_transdc_resp-reg_C-effctor"/>
</dbReference>
<dbReference type="InterPro" id="IPR001789">
    <property type="entry name" value="Sig_transdc_resp-reg_receiver"/>
</dbReference>
<dbReference type="InterPro" id="IPR001867">
    <property type="entry name" value="OmpR/PhoB-type_DNA-bd"/>
</dbReference>
<dbReference type="InterPro" id="IPR039420">
    <property type="entry name" value="WalR-like"/>
</dbReference>
<dbReference type="GO" id="GO:0032993">
    <property type="term" value="C:protein-DNA complex"/>
    <property type="evidence" value="ECO:0007669"/>
    <property type="project" value="TreeGrafter"/>
</dbReference>
<evidence type="ECO:0000256" key="3">
    <source>
        <dbReference type="ARBA" id="ARBA00023012"/>
    </source>
</evidence>
<dbReference type="Pfam" id="PF00072">
    <property type="entry name" value="Response_reg"/>
    <property type="match status" value="1"/>
</dbReference>
<dbReference type="OrthoDB" id="9790442at2"/>
<evidence type="ECO:0000256" key="2">
    <source>
        <dbReference type="ARBA" id="ARBA00022553"/>
    </source>
</evidence>
<keyword evidence="5 9" id="KW-0238">DNA-binding</keyword>
<dbReference type="InterPro" id="IPR036388">
    <property type="entry name" value="WH-like_DNA-bd_sf"/>
</dbReference>
<evidence type="ECO:0000313" key="20">
    <source>
        <dbReference type="Proteomes" id="UP000283700"/>
    </source>
</evidence>
<dbReference type="RefSeq" id="WP_005349028.1">
    <property type="nucleotide sequence ID" value="NZ_BLYK01000010.1"/>
</dbReference>
<protein>
    <recommendedName>
        <fullName evidence="1">Stage 0 sporulation protein A homolog</fullName>
    </recommendedName>
</protein>
<dbReference type="GO" id="GO:0000156">
    <property type="term" value="F:phosphorelay response regulator activity"/>
    <property type="evidence" value="ECO:0007669"/>
    <property type="project" value="TreeGrafter"/>
</dbReference>
<dbReference type="Proteomes" id="UP000283497">
    <property type="component" value="Unassembled WGS sequence"/>
</dbReference>
<keyword evidence="4" id="KW-0805">Transcription regulation</keyword>
<evidence type="ECO:0000313" key="15">
    <source>
        <dbReference type="EMBL" id="RHK34939.1"/>
    </source>
</evidence>
<dbReference type="CDD" id="cd00383">
    <property type="entry name" value="trans_reg_C"/>
    <property type="match status" value="1"/>
</dbReference>
<dbReference type="InterPro" id="IPR011006">
    <property type="entry name" value="CheY-like_superfamily"/>
</dbReference>
<dbReference type="GO" id="GO:0005829">
    <property type="term" value="C:cytosol"/>
    <property type="evidence" value="ECO:0007669"/>
    <property type="project" value="TreeGrafter"/>
</dbReference>
<dbReference type="PROSITE" id="PS51755">
    <property type="entry name" value="OMPR_PHOB"/>
    <property type="match status" value="1"/>
</dbReference>
<sequence>MEKNASILVVDDDKEIADLVEIYLVNDGYQVLKASDGEQCLQTLKEHPEVRMLILDIMMPGIDGLEVCREIRKTSNIPILILSAKAEDMDKIVGFGTGADDYLTKPFHPLELLARVKSQMKRYTTIQLGEEQQPASKDEIEIQDLTINKAAHVVKKNGKEVALTPIEFDILYLLASNRDRVFSTDEIFEKVWNEKVYEVNNTVMVHIRRLREKIEDNSRSPKILKTVWGVGYKIEG</sequence>
<dbReference type="SUPFAM" id="SSF46894">
    <property type="entry name" value="C-terminal effector domain of the bipartite response regulators"/>
    <property type="match status" value="1"/>
</dbReference>
<accession>A0A173RP04</accession>
<evidence type="ECO:0000313" key="14">
    <source>
        <dbReference type="EMBL" id="RGZ85576.1"/>
    </source>
</evidence>
<feature type="domain" description="OmpR/PhoB-type" evidence="11">
    <location>
        <begin position="137"/>
        <end position="236"/>
    </location>
</feature>
<dbReference type="GeneID" id="75049002"/>
<feature type="modified residue" description="4-aspartylphosphate" evidence="8">
    <location>
        <position position="56"/>
    </location>
</feature>
<evidence type="ECO:0000256" key="6">
    <source>
        <dbReference type="ARBA" id="ARBA00023163"/>
    </source>
</evidence>
<evidence type="ECO:0000313" key="19">
    <source>
        <dbReference type="Proteomes" id="UP000283497"/>
    </source>
</evidence>
<evidence type="ECO:0000313" key="12">
    <source>
        <dbReference type="EMBL" id="CUM79435.1"/>
    </source>
</evidence>
<dbReference type="Proteomes" id="UP000283700">
    <property type="component" value="Unassembled WGS sequence"/>
</dbReference>
<evidence type="ECO:0000256" key="8">
    <source>
        <dbReference type="PROSITE-ProRule" id="PRU00169"/>
    </source>
</evidence>
<dbReference type="EMBL" id="QRQO01000030">
    <property type="protein sequence ID" value="RHN12252.1"/>
    <property type="molecule type" value="Genomic_DNA"/>
</dbReference>
<evidence type="ECO:0000256" key="5">
    <source>
        <dbReference type="ARBA" id="ARBA00023125"/>
    </source>
</evidence>
<evidence type="ECO:0000256" key="4">
    <source>
        <dbReference type="ARBA" id="ARBA00023015"/>
    </source>
</evidence>
<evidence type="ECO:0000256" key="7">
    <source>
        <dbReference type="ARBA" id="ARBA00024867"/>
    </source>
</evidence>
<feature type="DNA-binding region" description="OmpR/PhoB-type" evidence="9">
    <location>
        <begin position="137"/>
        <end position="236"/>
    </location>
</feature>